<keyword evidence="3" id="KW-1185">Reference proteome</keyword>
<accession>A0A5B7I6V3</accession>
<evidence type="ECO:0000256" key="1">
    <source>
        <dbReference type="SAM" id="MobiDB-lite"/>
    </source>
</evidence>
<comment type="caution">
    <text evidence="2">The sequence shown here is derived from an EMBL/GenBank/DDBJ whole genome shotgun (WGS) entry which is preliminary data.</text>
</comment>
<feature type="compositionally biased region" description="Basic and acidic residues" evidence="1">
    <location>
        <begin position="7"/>
        <end position="17"/>
    </location>
</feature>
<reference evidence="2 3" key="1">
    <citation type="submission" date="2019-05" db="EMBL/GenBank/DDBJ databases">
        <title>Another draft genome of Portunus trituberculatus and its Hox gene families provides insights of decapod evolution.</title>
        <authorList>
            <person name="Jeong J.-H."/>
            <person name="Song I."/>
            <person name="Kim S."/>
            <person name="Choi T."/>
            <person name="Kim D."/>
            <person name="Ryu S."/>
            <person name="Kim W."/>
        </authorList>
    </citation>
    <scope>NUCLEOTIDE SEQUENCE [LARGE SCALE GENOMIC DNA]</scope>
    <source>
        <tissue evidence="2">Muscle</tissue>
    </source>
</reference>
<protein>
    <submittedName>
        <fullName evidence="2">Uncharacterized protein</fullName>
    </submittedName>
</protein>
<proteinExistence type="predicted"/>
<evidence type="ECO:0000313" key="3">
    <source>
        <dbReference type="Proteomes" id="UP000324222"/>
    </source>
</evidence>
<evidence type="ECO:0000313" key="2">
    <source>
        <dbReference type="EMBL" id="MPC77875.1"/>
    </source>
</evidence>
<dbReference type="Proteomes" id="UP000324222">
    <property type="component" value="Unassembled WGS sequence"/>
</dbReference>
<feature type="region of interest" description="Disordered" evidence="1">
    <location>
        <begin position="1"/>
        <end position="27"/>
    </location>
</feature>
<name>A0A5B7I6V3_PORTR</name>
<dbReference type="EMBL" id="VSRR010046985">
    <property type="protein sequence ID" value="MPC77875.1"/>
    <property type="molecule type" value="Genomic_DNA"/>
</dbReference>
<organism evidence="2 3">
    <name type="scientific">Portunus trituberculatus</name>
    <name type="common">Swimming crab</name>
    <name type="synonym">Neptunus trituberculatus</name>
    <dbReference type="NCBI Taxonomy" id="210409"/>
    <lineage>
        <taxon>Eukaryota</taxon>
        <taxon>Metazoa</taxon>
        <taxon>Ecdysozoa</taxon>
        <taxon>Arthropoda</taxon>
        <taxon>Crustacea</taxon>
        <taxon>Multicrustacea</taxon>
        <taxon>Malacostraca</taxon>
        <taxon>Eumalacostraca</taxon>
        <taxon>Eucarida</taxon>
        <taxon>Decapoda</taxon>
        <taxon>Pleocyemata</taxon>
        <taxon>Brachyura</taxon>
        <taxon>Eubrachyura</taxon>
        <taxon>Portunoidea</taxon>
        <taxon>Portunidae</taxon>
        <taxon>Portuninae</taxon>
        <taxon>Portunus</taxon>
    </lineage>
</organism>
<sequence>MEVGEQAGKDGGSEGENRSAGQNPKPRIIKNVALTFQGCGSRKCKPRFLKLQLVKWCARISSKSSFHE</sequence>
<gene>
    <name evidence="2" type="ORF">E2C01_072344</name>
</gene>
<dbReference type="AlphaFoldDB" id="A0A5B7I6V3"/>